<name>A0AA45C5G4_9BACT</name>
<comment type="similarity">
    <text evidence="3 10 13">Belongs to the IPP transferase family.</text>
</comment>
<evidence type="ECO:0000256" key="13">
    <source>
        <dbReference type="RuleBase" id="RU003785"/>
    </source>
</evidence>
<keyword evidence="7 10" id="KW-0067">ATP-binding</keyword>
<evidence type="ECO:0000256" key="2">
    <source>
        <dbReference type="ARBA" id="ARBA00003213"/>
    </source>
</evidence>
<dbReference type="GO" id="GO:0052381">
    <property type="term" value="F:tRNA dimethylallyltransferase activity"/>
    <property type="evidence" value="ECO:0007669"/>
    <property type="project" value="UniProtKB-UniRule"/>
</dbReference>
<dbReference type="PANTHER" id="PTHR11088:SF60">
    <property type="entry name" value="TRNA DIMETHYLALLYLTRANSFERASE"/>
    <property type="match status" value="1"/>
</dbReference>
<dbReference type="InterPro" id="IPR039657">
    <property type="entry name" value="Dimethylallyltransferase"/>
</dbReference>
<evidence type="ECO:0000313" key="15">
    <source>
        <dbReference type="Proteomes" id="UP000245921"/>
    </source>
</evidence>
<feature type="site" description="Interaction with substrate tRNA" evidence="10">
    <location>
        <position position="99"/>
    </location>
</feature>
<accession>A0AA45C5G4</accession>
<keyword evidence="8 10" id="KW-0460">Magnesium</keyword>
<dbReference type="EC" id="2.5.1.75" evidence="10"/>
<comment type="subunit">
    <text evidence="10">Monomer.</text>
</comment>
<feature type="region of interest" description="Interaction with substrate tRNA" evidence="10">
    <location>
        <begin position="33"/>
        <end position="36"/>
    </location>
</feature>
<dbReference type="InterPro" id="IPR027417">
    <property type="entry name" value="P-loop_NTPase"/>
</dbReference>
<evidence type="ECO:0000256" key="6">
    <source>
        <dbReference type="ARBA" id="ARBA00022741"/>
    </source>
</evidence>
<comment type="caution">
    <text evidence="10">Lacks conserved residue(s) required for the propagation of feature annotation.</text>
</comment>
<evidence type="ECO:0000256" key="4">
    <source>
        <dbReference type="ARBA" id="ARBA00022679"/>
    </source>
</evidence>
<dbReference type="Gene3D" id="1.10.20.140">
    <property type="match status" value="1"/>
</dbReference>
<evidence type="ECO:0000256" key="10">
    <source>
        <dbReference type="HAMAP-Rule" id="MF_00185"/>
    </source>
</evidence>
<comment type="cofactor">
    <cofactor evidence="1 10">
        <name>Mg(2+)</name>
        <dbReference type="ChEBI" id="CHEBI:18420"/>
    </cofactor>
</comment>
<dbReference type="GO" id="GO:0006400">
    <property type="term" value="P:tRNA modification"/>
    <property type="evidence" value="ECO:0007669"/>
    <property type="project" value="TreeGrafter"/>
</dbReference>
<evidence type="ECO:0000256" key="12">
    <source>
        <dbReference type="RuleBase" id="RU003784"/>
    </source>
</evidence>
<keyword evidence="15" id="KW-1185">Reference proteome</keyword>
<dbReference type="InterPro" id="IPR018022">
    <property type="entry name" value="IPT"/>
</dbReference>
<evidence type="ECO:0000256" key="8">
    <source>
        <dbReference type="ARBA" id="ARBA00022842"/>
    </source>
</evidence>
<dbReference type="EMBL" id="QGGI01000017">
    <property type="protein sequence ID" value="PWJ88753.1"/>
    <property type="molecule type" value="Genomic_DNA"/>
</dbReference>
<keyword evidence="6 10" id="KW-0547">Nucleotide-binding</keyword>
<feature type="site" description="Interaction with substrate tRNA" evidence="10">
    <location>
        <position position="120"/>
    </location>
</feature>
<keyword evidence="4 10" id="KW-0808">Transferase</keyword>
<evidence type="ECO:0000256" key="9">
    <source>
        <dbReference type="ARBA" id="ARBA00049563"/>
    </source>
</evidence>
<reference evidence="14 15" key="1">
    <citation type="submission" date="2018-05" db="EMBL/GenBank/DDBJ databases">
        <title>Genomic Encyclopedia of Type Strains, Phase IV (KMG-IV): sequencing the most valuable type-strain genomes for metagenomic binning, comparative biology and taxonomic classification.</title>
        <authorList>
            <person name="Goeker M."/>
        </authorList>
    </citation>
    <scope>NUCLEOTIDE SEQUENCE [LARGE SCALE GENOMIC DNA]</scope>
    <source>
        <strain evidence="14 15">DSM 24906</strain>
    </source>
</reference>
<sequence length="302" mass="35523">MKIPIITGPTASGKSDIVLKLAEDLNAEIICMDSRQIYKEINIGTAKPNIYEMQKIKHHLFDIIDLKESFNAYEYVKLVDKTIKNIILRNKIPILTGGTGFYIDALTKGFFNVENNYSIRKYLENISLEKNLYQILKQIDIDSYNRIHKNDKKRIIRALEIFLNTGKTMTYHMKKSILNKSNYDFQIIVLNRDRKNLHDRINKRVDKMIENGLIEEVKSLKEKGYDPNLNALNTIGYKEVFKYLDYNCDLKDTVENIKTNTRRYARRQIIYFRHIKEAIWVELSSNNEENKNKLIQIIKGGF</sequence>
<evidence type="ECO:0000256" key="5">
    <source>
        <dbReference type="ARBA" id="ARBA00022694"/>
    </source>
</evidence>
<feature type="binding site" evidence="10">
    <location>
        <begin position="8"/>
        <end position="15"/>
    </location>
    <ligand>
        <name>ATP</name>
        <dbReference type="ChEBI" id="CHEBI:30616"/>
    </ligand>
</feature>
<comment type="function">
    <text evidence="2 10 12">Catalyzes the transfer of a dimethylallyl group onto the adenine at position 37 in tRNAs that read codons beginning with uridine, leading to the formation of N6-(dimethylallyl)adenosine (i(6)A).</text>
</comment>
<dbReference type="GO" id="GO:0005524">
    <property type="term" value="F:ATP binding"/>
    <property type="evidence" value="ECO:0007669"/>
    <property type="project" value="UniProtKB-UniRule"/>
</dbReference>
<dbReference type="RefSeq" id="WP_109605778.1">
    <property type="nucleotide sequence ID" value="NZ_JAMHJO010000012.1"/>
</dbReference>
<dbReference type="Pfam" id="PF01715">
    <property type="entry name" value="IPPT"/>
    <property type="match status" value="1"/>
</dbReference>
<dbReference type="NCBIfam" id="TIGR00174">
    <property type="entry name" value="miaA"/>
    <property type="match status" value="1"/>
</dbReference>
<keyword evidence="5 10" id="KW-0819">tRNA processing</keyword>
<gene>
    <name evidence="10" type="primary">miaA</name>
    <name evidence="14" type="ORF">C7380_11743</name>
</gene>
<organism evidence="14 15">
    <name type="scientific">Oceanotoga teriensis</name>
    <dbReference type="NCBI Taxonomy" id="515440"/>
    <lineage>
        <taxon>Bacteria</taxon>
        <taxon>Thermotogati</taxon>
        <taxon>Thermotogota</taxon>
        <taxon>Thermotogae</taxon>
        <taxon>Petrotogales</taxon>
        <taxon>Petrotogaceae</taxon>
        <taxon>Oceanotoga</taxon>
    </lineage>
</organism>
<evidence type="ECO:0000256" key="1">
    <source>
        <dbReference type="ARBA" id="ARBA00001946"/>
    </source>
</evidence>
<evidence type="ECO:0000256" key="3">
    <source>
        <dbReference type="ARBA" id="ARBA00005842"/>
    </source>
</evidence>
<dbReference type="Gene3D" id="3.40.50.300">
    <property type="entry name" value="P-loop containing nucleotide triphosphate hydrolases"/>
    <property type="match status" value="1"/>
</dbReference>
<proteinExistence type="inferred from homology"/>
<dbReference type="AlphaFoldDB" id="A0AA45C5G4"/>
<dbReference type="PANTHER" id="PTHR11088">
    <property type="entry name" value="TRNA DIMETHYLALLYLTRANSFERASE"/>
    <property type="match status" value="1"/>
</dbReference>
<evidence type="ECO:0000256" key="7">
    <source>
        <dbReference type="ARBA" id="ARBA00022840"/>
    </source>
</evidence>
<comment type="catalytic activity">
    <reaction evidence="9 10 11">
        <text>adenosine(37) in tRNA + dimethylallyl diphosphate = N(6)-dimethylallyladenosine(37) in tRNA + diphosphate</text>
        <dbReference type="Rhea" id="RHEA:26482"/>
        <dbReference type="Rhea" id="RHEA-COMP:10162"/>
        <dbReference type="Rhea" id="RHEA-COMP:10375"/>
        <dbReference type="ChEBI" id="CHEBI:33019"/>
        <dbReference type="ChEBI" id="CHEBI:57623"/>
        <dbReference type="ChEBI" id="CHEBI:74411"/>
        <dbReference type="ChEBI" id="CHEBI:74415"/>
        <dbReference type="EC" id="2.5.1.75"/>
    </reaction>
</comment>
<dbReference type="Proteomes" id="UP000245921">
    <property type="component" value="Unassembled WGS sequence"/>
</dbReference>
<dbReference type="SUPFAM" id="SSF52540">
    <property type="entry name" value="P-loop containing nucleoside triphosphate hydrolases"/>
    <property type="match status" value="2"/>
</dbReference>
<protein>
    <recommendedName>
        <fullName evidence="10">tRNA dimethylallyltransferase</fullName>
        <ecNumber evidence="10">2.5.1.75</ecNumber>
    </recommendedName>
    <alternativeName>
        <fullName evidence="10">Dimethylallyl diphosphate:tRNA dimethylallyltransferase</fullName>
        <shortName evidence="10">DMAPP:tRNA dimethylallyltransferase</shortName>
        <shortName evidence="10">DMATase</shortName>
    </alternativeName>
    <alternativeName>
        <fullName evidence="10">Isopentenyl-diphosphate:tRNA isopentenyltransferase</fullName>
        <shortName evidence="10">IPP transferase</shortName>
        <shortName evidence="10">IPPT</shortName>
        <shortName evidence="10">IPTase</shortName>
    </alternativeName>
</protein>
<dbReference type="HAMAP" id="MF_00185">
    <property type="entry name" value="IPP_trans"/>
    <property type="match status" value="1"/>
</dbReference>
<comment type="caution">
    <text evidence="14">The sequence shown here is derived from an EMBL/GenBank/DDBJ whole genome shotgun (WGS) entry which is preliminary data.</text>
</comment>
<evidence type="ECO:0000313" key="14">
    <source>
        <dbReference type="EMBL" id="PWJ88753.1"/>
    </source>
</evidence>
<feature type="binding site" evidence="10">
    <location>
        <begin position="10"/>
        <end position="15"/>
    </location>
    <ligand>
        <name>substrate</name>
    </ligand>
</feature>
<evidence type="ECO:0000256" key="11">
    <source>
        <dbReference type="RuleBase" id="RU003783"/>
    </source>
</evidence>